<protein>
    <recommendedName>
        <fullName evidence="2">DnaJ homologue subfamily C member 28 conserved domain-containing protein</fullName>
    </recommendedName>
</protein>
<evidence type="ECO:0000313" key="3">
    <source>
        <dbReference type="EMBL" id="KAJ8901271.1"/>
    </source>
</evidence>
<evidence type="ECO:0000256" key="1">
    <source>
        <dbReference type="SAM" id="MobiDB-lite"/>
    </source>
</evidence>
<evidence type="ECO:0000313" key="4">
    <source>
        <dbReference type="Proteomes" id="UP001157974"/>
    </source>
</evidence>
<sequence>MKTMFHGRPELAQQLRSANRSVRTSLERGFADGPAGYGGLYRREGETNPKARRRAEKLSRLENAEWGVEDQKNPPEFRERPRLKSTEEITDYVEGQIQRAIARGEFLRLKKKGKKLVQSDGSGRPVDETFDIAMRIMKDNNLKPRWIELMNEIDQEKHKLRSDLVLSLLKVDENGDEELMWKKEVKKYESRIGSLNKKIDDFNIIKPEKIDTFRLRLKLDSEIERARTAVAGRKDKSVDLGRTSTEEVGADAPRTPENMKGMVQSLLTKAMYFWRKP</sequence>
<feature type="region of interest" description="Disordered" evidence="1">
    <location>
        <begin position="1"/>
        <end position="58"/>
    </location>
</feature>
<dbReference type="AlphaFoldDB" id="A0AAV8UKV8"/>
<dbReference type="PANTHER" id="PTHR39158:SF1">
    <property type="entry name" value="DNAJ HOMOLOG SUBFAMILY C MEMBER 28"/>
    <property type="match status" value="1"/>
</dbReference>
<organism evidence="3 4">
    <name type="scientific">Rhodosorus marinus</name>
    <dbReference type="NCBI Taxonomy" id="101924"/>
    <lineage>
        <taxon>Eukaryota</taxon>
        <taxon>Rhodophyta</taxon>
        <taxon>Stylonematophyceae</taxon>
        <taxon>Stylonematales</taxon>
        <taxon>Stylonemataceae</taxon>
        <taxon>Rhodosorus</taxon>
    </lineage>
</organism>
<proteinExistence type="predicted"/>
<dbReference type="EMBL" id="JAMWBK010000011">
    <property type="protein sequence ID" value="KAJ8901271.1"/>
    <property type="molecule type" value="Genomic_DNA"/>
</dbReference>
<evidence type="ECO:0000259" key="2">
    <source>
        <dbReference type="Pfam" id="PF09350"/>
    </source>
</evidence>
<dbReference type="InterPro" id="IPR052573">
    <property type="entry name" value="DnaJ_C_subfamily_28"/>
</dbReference>
<accession>A0AAV8UKV8</accession>
<reference evidence="3 4" key="1">
    <citation type="journal article" date="2023" name="Nat. Commun.">
        <title>Origin of minicircular mitochondrial genomes in red algae.</title>
        <authorList>
            <person name="Lee Y."/>
            <person name="Cho C.H."/>
            <person name="Lee Y.M."/>
            <person name="Park S.I."/>
            <person name="Yang J.H."/>
            <person name="West J.A."/>
            <person name="Bhattacharya D."/>
            <person name="Yoon H.S."/>
        </authorList>
    </citation>
    <scope>NUCLEOTIDE SEQUENCE [LARGE SCALE GENOMIC DNA]</scope>
    <source>
        <strain evidence="3 4">CCMP1338</strain>
        <tissue evidence="3">Whole cell</tissue>
    </source>
</reference>
<dbReference type="Proteomes" id="UP001157974">
    <property type="component" value="Unassembled WGS sequence"/>
</dbReference>
<gene>
    <name evidence="3" type="ORF">NDN08_007120</name>
</gene>
<comment type="caution">
    <text evidence="3">The sequence shown here is derived from an EMBL/GenBank/DDBJ whole genome shotgun (WGS) entry which is preliminary data.</text>
</comment>
<dbReference type="PANTHER" id="PTHR39158">
    <property type="entry name" value="OS08G0560600 PROTEIN"/>
    <property type="match status" value="1"/>
</dbReference>
<dbReference type="Pfam" id="PF09350">
    <property type="entry name" value="DJC28_CD"/>
    <property type="match status" value="1"/>
</dbReference>
<dbReference type="InterPro" id="IPR018961">
    <property type="entry name" value="DnaJ_homolog_subfam-C_membr-28"/>
</dbReference>
<keyword evidence="4" id="KW-1185">Reference proteome</keyword>
<feature type="compositionally biased region" description="Polar residues" evidence="1">
    <location>
        <begin position="14"/>
        <end position="24"/>
    </location>
</feature>
<name>A0AAV8UKV8_9RHOD</name>
<feature type="region of interest" description="Disordered" evidence="1">
    <location>
        <begin position="234"/>
        <end position="256"/>
    </location>
</feature>
<feature type="domain" description="DnaJ homologue subfamily C member 28 conserved" evidence="2">
    <location>
        <begin position="93"/>
        <end position="161"/>
    </location>
</feature>